<evidence type="ECO:0000313" key="3">
    <source>
        <dbReference type="Proteomes" id="UP000292423"/>
    </source>
</evidence>
<accession>A0A4Q7Z8X7</accession>
<dbReference type="AlphaFoldDB" id="A0A4Q7Z8X7"/>
<evidence type="ECO:0000256" key="1">
    <source>
        <dbReference type="SAM" id="SignalP"/>
    </source>
</evidence>
<feature type="chain" id="PRO_5020408859" evidence="1">
    <location>
        <begin position="36"/>
        <end position="680"/>
    </location>
</feature>
<proteinExistence type="predicted"/>
<dbReference type="OrthoDB" id="5372286at2"/>
<dbReference type="Pfam" id="PF16930">
    <property type="entry name" value="Porin_5"/>
    <property type="match status" value="1"/>
</dbReference>
<keyword evidence="3" id="KW-1185">Reference proteome</keyword>
<dbReference type="RefSeq" id="WP_130412023.1">
    <property type="nucleotide sequence ID" value="NZ_SHKX01000011.1"/>
</dbReference>
<evidence type="ECO:0000313" key="2">
    <source>
        <dbReference type="EMBL" id="RZU46950.1"/>
    </source>
</evidence>
<comment type="caution">
    <text evidence="2">The sequence shown here is derived from an EMBL/GenBank/DDBJ whole genome shotgun (WGS) entry which is preliminary data.</text>
</comment>
<dbReference type="EMBL" id="SHKX01000011">
    <property type="protein sequence ID" value="RZU46950.1"/>
    <property type="molecule type" value="Genomic_DNA"/>
</dbReference>
<sequence>MSTLRRSAPQAASPVLKPTCLALALAAVWLSPAQAAEVKAAAAATPGAAISPDASRNLLRYLINSGALSLDDVRKTVEQMAADKKSSDDLLKFLVSSKALSVDDARKLVQQLQAGQAAPEAAPAAPVKPVAVAPVVAPVAPAPVVTPTAAPVVAAVPAPSSLQVPAAPVAVTAVPSAPAAAVAEPAGRVRAVYLPDSERQKIRDELKTEVLEAAKKEGWVQVEAAPEWTRRLKFSGDLMVRQQNDIYGDNKINSVINGVVVQQATPVINYGAINAGSPVNIAAPATGQPLVIPALNSDQDRAQSRLRARLALQAQVNERVDALFRITTGNTTNPVSTTTTFGPDLNKPGLALDRAYLRYQPATGTTMSVGRMASPWLAPTELMWDKDLGFDGIAAQYRRGWGEHGRLFATGGVFALSGADTNFPANSLTKIGSNDRRLFGLQLGGDWQDRGTAYRASVGYYDFQHLQGELSSPCYAPNASVACDTDHTRATSMQKGNTVFAIRQLTLANATDPQYQYFGLASAFRVANLNLTVDQSLSGPLHFQFDLEALQNLAFDRSKVIAKTPNNNYGNCSTAGCVPAYDGGDMGYQFQVRVGHGKVAERGQWNAQFGYRYIETDAAPDAFTDSDFHLGGTNAKGFFVGGSYGFSHNAWVGARWLSATEITGMPLEINVLQLDVNARF</sequence>
<dbReference type="InterPro" id="IPR032638">
    <property type="entry name" value="Porin_5"/>
</dbReference>
<gene>
    <name evidence="2" type="ORF">EV700_1336</name>
</gene>
<name>A0A4Q7Z8X7_9GAMM</name>
<protein>
    <submittedName>
        <fullName evidence="2">Putative porin</fullName>
    </submittedName>
</protein>
<feature type="signal peptide" evidence="1">
    <location>
        <begin position="1"/>
        <end position="35"/>
    </location>
</feature>
<reference evidence="2 3" key="1">
    <citation type="submission" date="2019-02" db="EMBL/GenBank/DDBJ databases">
        <title>Genomic Encyclopedia of Type Strains, Phase IV (KMG-IV): sequencing the most valuable type-strain genomes for metagenomic binning, comparative biology and taxonomic classification.</title>
        <authorList>
            <person name="Goeker M."/>
        </authorList>
    </citation>
    <scope>NUCLEOTIDE SEQUENCE [LARGE SCALE GENOMIC DNA]</scope>
    <source>
        <strain evidence="2 3">DSM 105135</strain>
    </source>
</reference>
<keyword evidence="1" id="KW-0732">Signal</keyword>
<organism evidence="2 3">
    <name type="scientific">Fluviicoccus keumensis</name>
    <dbReference type="NCBI Taxonomy" id="1435465"/>
    <lineage>
        <taxon>Bacteria</taxon>
        <taxon>Pseudomonadati</taxon>
        <taxon>Pseudomonadota</taxon>
        <taxon>Gammaproteobacteria</taxon>
        <taxon>Moraxellales</taxon>
        <taxon>Moraxellaceae</taxon>
        <taxon>Fluviicoccus</taxon>
    </lineage>
</organism>
<dbReference type="Proteomes" id="UP000292423">
    <property type="component" value="Unassembled WGS sequence"/>
</dbReference>